<gene>
    <name evidence="2" type="ORF">AT959_11280</name>
</gene>
<dbReference type="Proteomes" id="UP000070186">
    <property type="component" value="Unassembled WGS sequence"/>
</dbReference>
<dbReference type="AlphaFoldDB" id="A0A133XGB9"/>
<evidence type="ECO:0000256" key="1">
    <source>
        <dbReference type="SAM" id="MobiDB-lite"/>
    </source>
</evidence>
<reference evidence="2 3" key="1">
    <citation type="submission" date="2015-12" db="EMBL/GenBank/DDBJ databases">
        <title>Nitrous oxide reduction kinetics distinguish bacteria harboring typical versus atypical NosZ.</title>
        <authorList>
            <person name="Yoon S."/>
            <person name="Nissen S."/>
            <person name="Park D."/>
            <person name="Sanford R.A."/>
            <person name="Loeffler F.E."/>
        </authorList>
    </citation>
    <scope>NUCLEOTIDE SEQUENCE [LARGE SCALE GENOMIC DNA]</scope>
    <source>
        <strain evidence="2 3">ATCC BAA-841</strain>
    </source>
</reference>
<evidence type="ECO:0000313" key="3">
    <source>
        <dbReference type="Proteomes" id="UP000070186"/>
    </source>
</evidence>
<dbReference type="EMBL" id="LODL01000021">
    <property type="protein sequence ID" value="KXB29973.1"/>
    <property type="molecule type" value="Genomic_DNA"/>
</dbReference>
<name>A0A133XGB9_9RHOO</name>
<comment type="caution">
    <text evidence="2">The sequence shown here is derived from an EMBL/GenBank/DDBJ whole genome shotgun (WGS) entry which is preliminary data.</text>
</comment>
<proteinExistence type="predicted"/>
<protein>
    <submittedName>
        <fullName evidence="2">Uncharacterized protein</fullName>
    </submittedName>
</protein>
<feature type="compositionally biased region" description="Basic and acidic residues" evidence="1">
    <location>
        <begin position="56"/>
        <end position="78"/>
    </location>
</feature>
<sequence length="86" mass="9271">MIGLFVPVGTVSAADEHDRIQAHLGDGPFIYSGSAMDVKHESWSTPQGAQGPIRSDMTEDKSLQSEREAAQRAMDKKLFPLNAEGG</sequence>
<evidence type="ECO:0000313" key="2">
    <source>
        <dbReference type="EMBL" id="KXB29973.1"/>
    </source>
</evidence>
<organism evidence="2 3">
    <name type="scientific">Dechloromonas denitrificans</name>
    <dbReference type="NCBI Taxonomy" id="281362"/>
    <lineage>
        <taxon>Bacteria</taxon>
        <taxon>Pseudomonadati</taxon>
        <taxon>Pseudomonadota</taxon>
        <taxon>Betaproteobacteria</taxon>
        <taxon>Rhodocyclales</taxon>
        <taxon>Azonexaceae</taxon>
        <taxon>Dechloromonas</taxon>
    </lineage>
</organism>
<accession>A0A133XGB9</accession>
<feature type="region of interest" description="Disordered" evidence="1">
    <location>
        <begin position="40"/>
        <end position="86"/>
    </location>
</feature>
<keyword evidence="3" id="KW-1185">Reference proteome</keyword>